<dbReference type="Pfam" id="PF04551">
    <property type="entry name" value="GcpE"/>
    <property type="match status" value="1"/>
</dbReference>
<dbReference type="Gene3D" id="3.20.20.20">
    <property type="entry name" value="Dihydropteroate synthase-like"/>
    <property type="match status" value="1"/>
</dbReference>
<dbReference type="PIRSF" id="PIRSF037336">
    <property type="entry name" value="IspG_like"/>
    <property type="match status" value="1"/>
</dbReference>
<name>A0ABN1MKY9_9FLAO</name>
<dbReference type="EMBL" id="BAAAFH010000003">
    <property type="protein sequence ID" value="GAA0873820.1"/>
    <property type="molecule type" value="Genomic_DNA"/>
</dbReference>
<keyword evidence="1 7" id="KW-0004">4Fe-4S</keyword>
<evidence type="ECO:0000256" key="2">
    <source>
        <dbReference type="ARBA" id="ARBA00022723"/>
    </source>
</evidence>
<evidence type="ECO:0000256" key="5">
    <source>
        <dbReference type="ARBA" id="ARBA00023014"/>
    </source>
</evidence>
<evidence type="ECO:0000313" key="11">
    <source>
        <dbReference type="Proteomes" id="UP001501126"/>
    </source>
</evidence>
<dbReference type="RefSeq" id="WP_343784236.1">
    <property type="nucleotide sequence ID" value="NZ_BAAAFH010000003.1"/>
</dbReference>
<comment type="cofactor">
    <cofactor evidence="7">
        <name>[4Fe-4S] cluster</name>
        <dbReference type="ChEBI" id="CHEBI:49883"/>
    </cofactor>
    <text evidence="7">Binds 1 [4Fe-4S] cluster.</text>
</comment>
<comment type="catalytic activity">
    <reaction evidence="7">
        <text>(2E)-4-hydroxy-3-methylbut-2-enyl diphosphate + oxidized [flavodoxin] + H2O + 2 H(+) = 2-C-methyl-D-erythritol 2,4-cyclic diphosphate + reduced [flavodoxin]</text>
        <dbReference type="Rhea" id="RHEA:43604"/>
        <dbReference type="Rhea" id="RHEA-COMP:10622"/>
        <dbReference type="Rhea" id="RHEA-COMP:10623"/>
        <dbReference type="ChEBI" id="CHEBI:15377"/>
        <dbReference type="ChEBI" id="CHEBI:15378"/>
        <dbReference type="ChEBI" id="CHEBI:57618"/>
        <dbReference type="ChEBI" id="CHEBI:58210"/>
        <dbReference type="ChEBI" id="CHEBI:58483"/>
        <dbReference type="ChEBI" id="CHEBI:128753"/>
        <dbReference type="EC" id="1.17.7.3"/>
    </reaction>
</comment>
<dbReference type="PANTHER" id="PTHR30454">
    <property type="entry name" value="4-HYDROXY-3-METHYLBUT-2-EN-1-YL DIPHOSPHATE SYNTHASE"/>
    <property type="match status" value="1"/>
</dbReference>
<dbReference type="Gene3D" id="3.30.413.10">
    <property type="entry name" value="Sulfite Reductase Hemoprotein, domain 1"/>
    <property type="match status" value="1"/>
</dbReference>
<feature type="binding site" evidence="7">
    <location>
        <position position="582"/>
    </location>
    <ligand>
        <name>[4Fe-4S] cluster</name>
        <dbReference type="ChEBI" id="CHEBI:49883"/>
    </ligand>
</feature>
<evidence type="ECO:0000256" key="6">
    <source>
        <dbReference type="ARBA" id="ARBA00023229"/>
    </source>
</evidence>
<gene>
    <name evidence="7" type="primary">ispG</name>
    <name evidence="10" type="ORF">GCM10009118_02280</name>
</gene>
<dbReference type="NCBIfam" id="TIGR00612">
    <property type="entry name" value="ispG_gcpE"/>
    <property type="match status" value="1"/>
</dbReference>
<keyword evidence="3 7" id="KW-0560">Oxidoreductase</keyword>
<comment type="function">
    <text evidence="7">Converts 2C-methyl-D-erythritol 2,4-cyclodiphosphate (ME-2,4cPP) into 1-hydroxy-2-methyl-2-(E)-butenyl 4-diphosphate.</text>
</comment>
<dbReference type="PANTHER" id="PTHR30454:SF0">
    <property type="entry name" value="4-HYDROXY-3-METHYLBUT-2-EN-1-YL DIPHOSPHATE SYNTHASE (FERREDOXIN), CHLOROPLASTIC"/>
    <property type="match status" value="1"/>
</dbReference>
<feature type="binding site" evidence="7">
    <location>
        <position position="575"/>
    </location>
    <ligand>
        <name>[4Fe-4S] cluster</name>
        <dbReference type="ChEBI" id="CHEBI:49883"/>
    </ligand>
</feature>
<comment type="pathway">
    <text evidence="7">Isoprenoid biosynthesis; isopentenyl diphosphate biosynthesis via DXP pathway; isopentenyl diphosphate from 1-deoxy-D-xylulose 5-phosphate: step 5/6.</text>
</comment>
<accession>A0ABN1MKY9</accession>
<feature type="binding site" evidence="7">
    <location>
        <position position="541"/>
    </location>
    <ligand>
        <name>[4Fe-4S] cluster</name>
        <dbReference type="ChEBI" id="CHEBI:49883"/>
    </ligand>
</feature>
<organism evidence="10 11">
    <name type="scientific">Wandonia haliotis</name>
    <dbReference type="NCBI Taxonomy" id="574963"/>
    <lineage>
        <taxon>Bacteria</taxon>
        <taxon>Pseudomonadati</taxon>
        <taxon>Bacteroidota</taxon>
        <taxon>Flavobacteriia</taxon>
        <taxon>Flavobacteriales</taxon>
        <taxon>Crocinitomicaceae</taxon>
        <taxon>Wandonia</taxon>
    </lineage>
</organism>
<keyword evidence="6 7" id="KW-0414">Isoprene biosynthesis</keyword>
<feature type="domain" description="IspG TIM-barrel" evidence="8">
    <location>
        <begin position="9"/>
        <end position="278"/>
    </location>
</feature>
<keyword evidence="4 7" id="KW-0408">Iron</keyword>
<reference evidence="10 11" key="1">
    <citation type="journal article" date="2019" name="Int. J. Syst. Evol. Microbiol.">
        <title>The Global Catalogue of Microorganisms (GCM) 10K type strain sequencing project: providing services to taxonomists for standard genome sequencing and annotation.</title>
        <authorList>
            <consortium name="The Broad Institute Genomics Platform"/>
            <consortium name="The Broad Institute Genome Sequencing Center for Infectious Disease"/>
            <person name="Wu L."/>
            <person name="Ma J."/>
        </authorList>
    </citation>
    <scope>NUCLEOTIDE SEQUENCE [LARGE SCALE GENOMIC DNA]</scope>
    <source>
        <strain evidence="10 11">JCM 16083</strain>
    </source>
</reference>
<keyword evidence="2 7" id="KW-0479">Metal-binding</keyword>
<dbReference type="InterPro" id="IPR004588">
    <property type="entry name" value="IspG_bac-typ"/>
</dbReference>
<comment type="similarity">
    <text evidence="7">Belongs to the IspG family.</text>
</comment>
<dbReference type="InterPro" id="IPR017178">
    <property type="entry name" value="IspG_atypical"/>
</dbReference>
<dbReference type="HAMAP" id="MF_00159">
    <property type="entry name" value="IspG"/>
    <property type="match status" value="1"/>
</dbReference>
<evidence type="ECO:0000256" key="1">
    <source>
        <dbReference type="ARBA" id="ARBA00022485"/>
    </source>
</evidence>
<dbReference type="SUPFAM" id="SSF56014">
    <property type="entry name" value="Nitrite and sulphite reductase 4Fe-4S domain-like"/>
    <property type="match status" value="1"/>
</dbReference>
<evidence type="ECO:0000256" key="3">
    <source>
        <dbReference type="ARBA" id="ARBA00023002"/>
    </source>
</evidence>
<dbReference type="Pfam" id="PF26540">
    <property type="entry name" value="GcpE_C"/>
    <property type="match status" value="1"/>
</dbReference>
<proteinExistence type="inferred from homology"/>
<evidence type="ECO:0000313" key="10">
    <source>
        <dbReference type="EMBL" id="GAA0873820.1"/>
    </source>
</evidence>
<evidence type="ECO:0000256" key="7">
    <source>
        <dbReference type="HAMAP-Rule" id="MF_00159"/>
    </source>
</evidence>
<dbReference type="InterPro" id="IPR045854">
    <property type="entry name" value="NO2/SO3_Rdtase_4Fe4S_sf"/>
</dbReference>
<dbReference type="Proteomes" id="UP001501126">
    <property type="component" value="Unassembled WGS sequence"/>
</dbReference>
<dbReference type="EC" id="1.17.7.3" evidence="7"/>
<evidence type="ECO:0000259" key="9">
    <source>
        <dbReference type="Pfam" id="PF26540"/>
    </source>
</evidence>
<feature type="binding site" evidence="7">
    <location>
        <position position="544"/>
    </location>
    <ligand>
        <name>[4Fe-4S] cluster</name>
        <dbReference type="ChEBI" id="CHEBI:49883"/>
    </ligand>
</feature>
<evidence type="ECO:0000256" key="4">
    <source>
        <dbReference type="ARBA" id="ARBA00023004"/>
    </source>
</evidence>
<protein>
    <recommendedName>
        <fullName evidence="7">4-hydroxy-3-methylbut-2-en-1-yl diphosphate synthase (flavodoxin)</fullName>
        <ecNumber evidence="7">1.17.7.3</ecNumber>
    </recommendedName>
    <alternativeName>
        <fullName evidence="7">1-hydroxy-2-methyl-2-(E)-butenyl 4-diphosphate synthase</fullName>
    </alternativeName>
</protein>
<keyword evidence="5 7" id="KW-0411">Iron-sulfur</keyword>
<dbReference type="InterPro" id="IPR011005">
    <property type="entry name" value="Dihydropteroate_synth-like_sf"/>
</dbReference>
<keyword evidence="11" id="KW-1185">Reference proteome</keyword>
<feature type="domain" description="IspG C-terminal" evidence="9">
    <location>
        <begin position="537"/>
        <end position="625"/>
    </location>
</feature>
<evidence type="ECO:0000259" key="8">
    <source>
        <dbReference type="Pfam" id="PF04551"/>
    </source>
</evidence>
<comment type="caution">
    <text evidence="10">The sequence shown here is derived from an EMBL/GenBank/DDBJ whole genome shotgun (WGS) entry which is preliminary data.</text>
</comment>
<dbReference type="InterPro" id="IPR058578">
    <property type="entry name" value="IspG_TIM"/>
</dbReference>
<sequence>MVSYRRFPTTEVAVGDIRIGAEHPIVLQSMTTSDTMDTEAVVRECIHIYEAGGELVRLTTPSVKEARHLAVIATRLKELGYLIPLVADVHFTPNAAEIAAGIVEKVRINPGNYAEKKHKLQKEYTEASYQQALSEIEEKLLPFIQVSKEHQTAVRIGTNHGSLSDRIVNRFGDTPRGMVESAMEFIRIFAKHDFHNLIISMKASNPLIMIQAYRLLVATMIEEGYAYPLHLGVTEAGDGEDGRVKSAIGIGTLLEDGIGDTIRVSLTEAAHKEIPVAKKIADRYSQKKVSPYSNYELYYNPYEYSRRKSVLIHNIGADKVPVIIHDLSSLESLKRSHLFSIGYQYSVPLDKWEISDQACDYIYTGEKTIDFELPGTLQVIQDFNAWLSKGKHPTHLPLLDIKTYLSDKEKELGSTNFFVSIKHDEIKYLQQINSFESQNRLVFLFEPHPEFPVYSSRLFFSELTNYKLENPVVLSSINQQTEYETYRIHTSIDFGALLIDGFGDGLWINNIAIPLRERNANAFSILQATRTRISQTEYISCPSCGRTLFDLQKTTAKIKQATQHLKGIKIGIMGCIVNGPGEMADADYGYVGSGPGKINLYKAKEIVKRNVPSQNAVEELITLIKENGDWREPR</sequence>
<dbReference type="InterPro" id="IPR058579">
    <property type="entry name" value="IspG_C"/>
</dbReference>